<comment type="caution">
    <text evidence="2">The sequence shown here is derived from an EMBL/GenBank/DDBJ whole genome shotgun (WGS) entry which is preliminary data.</text>
</comment>
<protein>
    <submittedName>
        <fullName evidence="2">Uncharacterized protein</fullName>
    </submittedName>
</protein>
<feature type="transmembrane region" description="Helical" evidence="1">
    <location>
        <begin position="248"/>
        <end position="268"/>
    </location>
</feature>
<feature type="transmembrane region" description="Helical" evidence="1">
    <location>
        <begin position="218"/>
        <end position="236"/>
    </location>
</feature>
<feature type="transmembrane region" description="Helical" evidence="1">
    <location>
        <begin position="72"/>
        <end position="98"/>
    </location>
</feature>
<sequence length="313" mass="35542">MSASAENSRSLCTEIIESTRSLFKSNVSHFHAISILFLLPIVLALVVYPSFHIALFHPNYNFTSFSLSNFEIIVLIVYTFSLVLFFLCAVATTTYSAVQAYHDRPINVISSIKSIRNSFFPLLYTFIILHAIFISITLVFSLIFVILVRILQYLGLIELKHDSNHLLFYVIPSLIVLIPVLIWLLVNWSLAYAIAVVESKWGYETLRRSANLVKGKRGVAFRIHLYYGLVILIIVVNGSRFLGKGNQWRSLAVILQTALSSVMGFMIMNQYLVANVVLCMYCKDFNGEKLIGDKFASEYVSLLVDDEKNHDDM</sequence>
<keyword evidence="1" id="KW-1133">Transmembrane helix</keyword>
<name>A0AAE1SWZ8_9SOLA</name>
<reference evidence="2" key="1">
    <citation type="submission" date="2023-12" db="EMBL/GenBank/DDBJ databases">
        <title>Genome assembly of Anisodus tanguticus.</title>
        <authorList>
            <person name="Wang Y.-J."/>
        </authorList>
    </citation>
    <scope>NUCLEOTIDE SEQUENCE</scope>
    <source>
        <strain evidence="2">KB-2021</strain>
        <tissue evidence="2">Leaf</tissue>
    </source>
</reference>
<keyword evidence="1" id="KW-0472">Membrane</keyword>
<dbReference type="EMBL" id="JAVYJV010000002">
    <property type="protein sequence ID" value="KAK4376637.1"/>
    <property type="molecule type" value="Genomic_DNA"/>
</dbReference>
<dbReference type="PANTHER" id="PTHR33133">
    <property type="entry name" value="OS08G0107100 PROTEIN-RELATED"/>
    <property type="match status" value="1"/>
</dbReference>
<keyword evidence="3" id="KW-1185">Reference proteome</keyword>
<evidence type="ECO:0000313" key="2">
    <source>
        <dbReference type="EMBL" id="KAK4376637.1"/>
    </source>
</evidence>
<accession>A0AAE1SWZ8</accession>
<feature type="transmembrane region" description="Helical" evidence="1">
    <location>
        <begin position="30"/>
        <end position="52"/>
    </location>
</feature>
<evidence type="ECO:0000313" key="3">
    <source>
        <dbReference type="Proteomes" id="UP001291623"/>
    </source>
</evidence>
<feature type="transmembrane region" description="Helical" evidence="1">
    <location>
        <begin position="167"/>
        <end position="197"/>
    </location>
</feature>
<dbReference type="Proteomes" id="UP001291623">
    <property type="component" value="Unassembled WGS sequence"/>
</dbReference>
<dbReference type="PANTHER" id="PTHR33133:SF29">
    <property type="entry name" value="CSC1_OSCA1-LIKE 7TM REGION DOMAIN-CONTAINING PROTEIN"/>
    <property type="match status" value="1"/>
</dbReference>
<feature type="transmembrane region" description="Helical" evidence="1">
    <location>
        <begin position="119"/>
        <end position="147"/>
    </location>
</feature>
<dbReference type="AlphaFoldDB" id="A0AAE1SWZ8"/>
<keyword evidence="1" id="KW-0812">Transmembrane</keyword>
<organism evidence="2 3">
    <name type="scientific">Anisodus tanguticus</name>
    <dbReference type="NCBI Taxonomy" id="243964"/>
    <lineage>
        <taxon>Eukaryota</taxon>
        <taxon>Viridiplantae</taxon>
        <taxon>Streptophyta</taxon>
        <taxon>Embryophyta</taxon>
        <taxon>Tracheophyta</taxon>
        <taxon>Spermatophyta</taxon>
        <taxon>Magnoliopsida</taxon>
        <taxon>eudicotyledons</taxon>
        <taxon>Gunneridae</taxon>
        <taxon>Pentapetalae</taxon>
        <taxon>asterids</taxon>
        <taxon>lamiids</taxon>
        <taxon>Solanales</taxon>
        <taxon>Solanaceae</taxon>
        <taxon>Solanoideae</taxon>
        <taxon>Hyoscyameae</taxon>
        <taxon>Anisodus</taxon>
    </lineage>
</organism>
<evidence type="ECO:0000256" key="1">
    <source>
        <dbReference type="SAM" id="Phobius"/>
    </source>
</evidence>
<proteinExistence type="predicted"/>
<gene>
    <name evidence="2" type="ORF">RND71_002933</name>
</gene>